<gene>
    <name evidence="1" type="ORF">Pan161_59860</name>
</gene>
<dbReference type="KEGG" id="gax:Pan161_59860"/>
<protein>
    <submittedName>
        <fullName evidence="1">Uncharacterized protein</fullName>
    </submittedName>
</protein>
<dbReference type="Proteomes" id="UP000316855">
    <property type="component" value="Chromosome"/>
</dbReference>
<evidence type="ECO:0000313" key="1">
    <source>
        <dbReference type="EMBL" id="QDT94291.1"/>
    </source>
</evidence>
<keyword evidence="2" id="KW-1185">Reference proteome</keyword>
<dbReference type="EMBL" id="CP036343">
    <property type="protein sequence ID" value="QDT94291.1"/>
    <property type="molecule type" value="Genomic_DNA"/>
</dbReference>
<name>A0A517VMN8_9PLAN</name>
<proteinExistence type="predicted"/>
<sequence>MYRNECIRKKCNINCECKDTGFVEVHNTSRAGSPLFNVKLKTIVLVCNGPMGDQINAKRPPAKRSPVYDPKTMYLVGEPLPKLQQQMF</sequence>
<dbReference type="AlphaFoldDB" id="A0A517VMN8"/>
<accession>A0A517VMN8</accession>
<evidence type="ECO:0000313" key="2">
    <source>
        <dbReference type="Proteomes" id="UP000316855"/>
    </source>
</evidence>
<organism evidence="1 2">
    <name type="scientific">Gimesia algae</name>
    <dbReference type="NCBI Taxonomy" id="2527971"/>
    <lineage>
        <taxon>Bacteria</taxon>
        <taxon>Pseudomonadati</taxon>
        <taxon>Planctomycetota</taxon>
        <taxon>Planctomycetia</taxon>
        <taxon>Planctomycetales</taxon>
        <taxon>Planctomycetaceae</taxon>
        <taxon>Gimesia</taxon>
    </lineage>
</organism>
<reference evidence="1 2" key="1">
    <citation type="submission" date="2019-02" db="EMBL/GenBank/DDBJ databases">
        <title>Deep-cultivation of Planctomycetes and their phenomic and genomic characterization uncovers novel biology.</title>
        <authorList>
            <person name="Wiegand S."/>
            <person name="Jogler M."/>
            <person name="Boedeker C."/>
            <person name="Pinto D."/>
            <person name="Vollmers J."/>
            <person name="Rivas-Marin E."/>
            <person name="Kohn T."/>
            <person name="Peeters S.H."/>
            <person name="Heuer A."/>
            <person name="Rast P."/>
            <person name="Oberbeckmann S."/>
            <person name="Bunk B."/>
            <person name="Jeske O."/>
            <person name="Meyerdierks A."/>
            <person name="Storesund J.E."/>
            <person name="Kallscheuer N."/>
            <person name="Luecker S."/>
            <person name="Lage O.M."/>
            <person name="Pohl T."/>
            <person name="Merkel B.J."/>
            <person name="Hornburger P."/>
            <person name="Mueller R.-W."/>
            <person name="Bruemmer F."/>
            <person name="Labrenz M."/>
            <person name="Spormann A.M."/>
            <person name="Op den Camp H."/>
            <person name="Overmann J."/>
            <person name="Amann R."/>
            <person name="Jetten M.S.M."/>
            <person name="Mascher T."/>
            <person name="Medema M.H."/>
            <person name="Devos D.P."/>
            <person name="Kaster A.-K."/>
            <person name="Ovreas L."/>
            <person name="Rohde M."/>
            <person name="Galperin M.Y."/>
            <person name="Jogler C."/>
        </authorList>
    </citation>
    <scope>NUCLEOTIDE SEQUENCE [LARGE SCALE GENOMIC DNA]</scope>
    <source>
        <strain evidence="1 2">Pan161</strain>
    </source>
</reference>
<dbReference type="RefSeq" id="WP_145232206.1">
    <property type="nucleotide sequence ID" value="NZ_CP036343.1"/>
</dbReference>